<protein>
    <submittedName>
        <fullName evidence="2">Uncharacterized protein</fullName>
    </submittedName>
</protein>
<dbReference type="EMBL" id="JARBHB010000005">
    <property type="protein sequence ID" value="KAJ8882731.1"/>
    <property type="molecule type" value="Genomic_DNA"/>
</dbReference>
<comment type="caution">
    <text evidence="2">The sequence shown here is derived from an EMBL/GenBank/DDBJ whole genome shotgun (WGS) entry which is preliminary data.</text>
</comment>
<feature type="compositionally biased region" description="Pro residues" evidence="1">
    <location>
        <begin position="632"/>
        <end position="641"/>
    </location>
</feature>
<accession>A0ABQ9HEH4</accession>
<proteinExistence type="predicted"/>
<gene>
    <name evidence="2" type="ORF">PR048_014544</name>
</gene>
<dbReference type="Pfam" id="PF03564">
    <property type="entry name" value="DUF1759"/>
    <property type="match status" value="1"/>
</dbReference>
<evidence type="ECO:0000256" key="1">
    <source>
        <dbReference type="SAM" id="MobiDB-lite"/>
    </source>
</evidence>
<dbReference type="InterPro" id="IPR005312">
    <property type="entry name" value="DUF1759"/>
</dbReference>
<name>A0ABQ9HEH4_9NEOP</name>
<keyword evidence="3" id="KW-1185">Reference proteome</keyword>
<organism evidence="2 3">
    <name type="scientific">Dryococelus australis</name>
    <dbReference type="NCBI Taxonomy" id="614101"/>
    <lineage>
        <taxon>Eukaryota</taxon>
        <taxon>Metazoa</taxon>
        <taxon>Ecdysozoa</taxon>
        <taxon>Arthropoda</taxon>
        <taxon>Hexapoda</taxon>
        <taxon>Insecta</taxon>
        <taxon>Pterygota</taxon>
        <taxon>Neoptera</taxon>
        <taxon>Polyneoptera</taxon>
        <taxon>Phasmatodea</taxon>
        <taxon>Verophasmatodea</taxon>
        <taxon>Anareolatae</taxon>
        <taxon>Phasmatidae</taxon>
        <taxon>Eurycanthinae</taxon>
        <taxon>Dryococelus</taxon>
    </lineage>
</organism>
<sequence>MGAQNRVIYYTPHDKLVQIPKSHQRSLMLPKYQGRQKMCRTNSTKRAVAQTTSFKLRPVPYLGFESRTSRTLDWWRINRLRHGRSATSSLCAVEIRERPRGRDEGQRVRLSRGGNYRVLGGARRVGKTAGEARRCWSQARTDSQTKRRHRLSGARPAPRLHLQISRPLQLTVKTSMIRAAQIPPLQALRFLCTCASKIMKQVSYTGDTNSHAYAQHVMCFRPSALLYNLDLTAGMEKFRVLIGERHFFQPHEVRFHICNIAGLANMVVTEMKDVFVTLCPSRRHHYDENLGTPKGSIPGGVAPGFSHVRNLPGDASGRWVFSLGSPVPPALSFPPCSTLASLLPHSLSRTSMIRAAQTSSLTRSTSRKIFNNKLATYLSKRNPFSSLDSIITGGNMHNRRPGVQMLTALKMASVGTSRRLRSSPVPPSIKTSCENEHILIRAHGDEDASFNKVKHSERLEMFNDAYYKVVCVAESLKQLSVSSEANNRMLELPFQSSSSPHFLEISKYDNKRVIMANHIDTCLQVPVATADSAQSLRGLLSAIIGNVAALKVLNLPVYQWYILLLHLLEKLLGQALRKQWERSTLEMRRKRVRGVESASVGCWEPRPAAGFSESSPGAQRCTRRLAAIPSPRALPTPPRPSNPSVTIQPLRVPSTPPTPPSPPSSRGRARHAEGSLTCIVGGSRGGDIGLRRRRHYASGGRTSPLFPYIACGNRAGRCRWSAGFFGYLPFPPPSHSGVAQYSPRFAFTASEDLDVTSLTNLFTHSLTPRIAIGQGACVVFPRGTVALNIDCRGGVGGLGYAGSGSLLARRGKDSTKDKVLTSRRPLFYDKQ</sequence>
<feature type="region of interest" description="Disordered" evidence="1">
    <location>
        <begin position="629"/>
        <end position="676"/>
    </location>
</feature>
<evidence type="ECO:0000313" key="2">
    <source>
        <dbReference type="EMBL" id="KAJ8882731.1"/>
    </source>
</evidence>
<dbReference type="Proteomes" id="UP001159363">
    <property type="component" value="Chromosome 4"/>
</dbReference>
<evidence type="ECO:0000313" key="3">
    <source>
        <dbReference type="Proteomes" id="UP001159363"/>
    </source>
</evidence>
<reference evidence="2 3" key="1">
    <citation type="submission" date="2023-02" db="EMBL/GenBank/DDBJ databases">
        <title>LHISI_Scaffold_Assembly.</title>
        <authorList>
            <person name="Stuart O.P."/>
            <person name="Cleave R."/>
            <person name="Magrath M.J.L."/>
            <person name="Mikheyev A.S."/>
        </authorList>
    </citation>
    <scope>NUCLEOTIDE SEQUENCE [LARGE SCALE GENOMIC DNA]</scope>
    <source>
        <strain evidence="2">Daus_M_001</strain>
        <tissue evidence="2">Leg muscle</tissue>
    </source>
</reference>
<feature type="compositionally biased region" description="Pro residues" evidence="1">
    <location>
        <begin position="654"/>
        <end position="663"/>
    </location>
</feature>